<name>A0ABN3EXX8_9ACTN</name>
<organism evidence="2 3">
    <name type="scientific">Kitasatospora cystarginea</name>
    <dbReference type="NCBI Taxonomy" id="58350"/>
    <lineage>
        <taxon>Bacteria</taxon>
        <taxon>Bacillati</taxon>
        <taxon>Actinomycetota</taxon>
        <taxon>Actinomycetes</taxon>
        <taxon>Kitasatosporales</taxon>
        <taxon>Streptomycetaceae</taxon>
        <taxon>Kitasatospora</taxon>
    </lineage>
</organism>
<evidence type="ECO:0000313" key="3">
    <source>
        <dbReference type="Proteomes" id="UP001500305"/>
    </source>
</evidence>
<comment type="caution">
    <text evidence="2">The sequence shown here is derived from an EMBL/GenBank/DDBJ whole genome shotgun (WGS) entry which is preliminary data.</text>
</comment>
<dbReference type="Proteomes" id="UP001500305">
    <property type="component" value="Unassembled WGS sequence"/>
</dbReference>
<evidence type="ECO:0000256" key="1">
    <source>
        <dbReference type="SAM" id="MobiDB-lite"/>
    </source>
</evidence>
<sequence>MTRPTTPGTHRAGANGRRQAHDPLERAVPEIRSLGRALVRAVLGADGEDSVIDGDRDLLRLQTGKLGVQHVGAIRQVLLDRDRAAVVRAPAQRGGGDASSIRSTGSGSRVFGSSVID</sequence>
<protein>
    <submittedName>
        <fullName evidence="2">Uncharacterized protein</fullName>
    </submittedName>
</protein>
<keyword evidence="3" id="KW-1185">Reference proteome</keyword>
<accession>A0ABN3EXX8</accession>
<proteinExistence type="predicted"/>
<feature type="region of interest" description="Disordered" evidence="1">
    <location>
        <begin position="1"/>
        <end position="27"/>
    </location>
</feature>
<feature type="region of interest" description="Disordered" evidence="1">
    <location>
        <begin position="90"/>
        <end position="117"/>
    </location>
</feature>
<evidence type="ECO:0000313" key="2">
    <source>
        <dbReference type="EMBL" id="GAA2276117.1"/>
    </source>
</evidence>
<reference evidence="2 3" key="1">
    <citation type="journal article" date="2019" name="Int. J. Syst. Evol. Microbiol.">
        <title>The Global Catalogue of Microorganisms (GCM) 10K type strain sequencing project: providing services to taxonomists for standard genome sequencing and annotation.</title>
        <authorList>
            <consortium name="The Broad Institute Genomics Platform"/>
            <consortium name="The Broad Institute Genome Sequencing Center for Infectious Disease"/>
            <person name="Wu L."/>
            <person name="Ma J."/>
        </authorList>
    </citation>
    <scope>NUCLEOTIDE SEQUENCE [LARGE SCALE GENOMIC DNA]</scope>
    <source>
        <strain evidence="2 3">JCM 7356</strain>
    </source>
</reference>
<dbReference type="EMBL" id="BAAATR010000054">
    <property type="protein sequence ID" value="GAA2276117.1"/>
    <property type="molecule type" value="Genomic_DNA"/>
</dbReference>
<gene>
    <name evidence="2" type="ORF">GCM10010430_72560</name>
</gene>